<comment type="caution">
    <text evidence="4">The sequence shown here is derived from an EMBL/GenBank/DDBJ whole genome shotgun (WGS) entry which is preliminary data.</text>
</comment>
<accession>A0A3L9XVN6</accession>
<dbReference type="RefSeq" id="WP_121899608.1">
    <property type="nucleotide sequence ID" value="NZ_RCNT01000014.1"/>
</dbReference>
<dbReference type="SUPFAM" id="SSF103378">
    <property type="entry name" value="2-methylcitrate dehydratase PrpD"/>
    <property type="match status" value="1"/>
</dbReference>
<dbReference type="Gene3D" id="1.10.4100.10">
    <property type="entry name" value="2-methylcitrate dehydratase PrpD"/>
    <property type="match status" value="1"/>
</dbReference>
<evidence type="ECO:0000259" key="3">
    <source>
        <dbReference type="Pfam" id="PF19305"/>
    </source>
</evidence>
<dbReference type="InterPro" id="IPR005656">
    <property type="entry name" value="MmgE_PrpD"/>
</dbReference>
<name>A0A3L9XVN6_9RHOB</name>
<gene>
    <name evidence="4" type="ORF">D9R08_18525</name>
</gene>
<evidence type="ECO:0000313" key="4">
    <source>
        <dbReference type="EMBL" id="RMA40674.1"/>
    </source>
</evidence>
<dbReference type="OrthoDB" id="9795089at2"/>
<dbReference type="PANTHER" id="PTHR16943">
    <property type="entry name" value="2-METHYLCITRATE DEHYDRATASE-RELATED"/>
    <property type="match status" value="1"/>
</dbReference>
<feature type="domain" description="MmgE/PrpD C-terminal" evidence="3">
    <location>
        <begin position="287"/>
        <end position="434"/>
    </location>
</feature>
<dbReference type="Pfam" id="PF03972">
    <property type="entry name" value="MmgE_PrpD_N"/>
    <property type="match status" value="1"/>
</dbReference>
<evidence type="ECO:0000313" key="5">
    <source>
        <dbReference type="Proteomes" id="UP000281343"/>
    </source>
</evidence>
<dbReference type="GO" id="GO:0016829">
    <property type="term" value="F:lyase activity"/>
    <property type="evidence" value="ECO:0007669"/>
    <property type="project" value="InterPro"/>
</dbReference>
<dbReference type="PANTHER" id="PTHR16943:SF8">
    <property type="entry name" value="2-METHYLCITRATE DEHYDRATASE"/>
    <property type="match status" value="1"/>
</dbReference>
<keyword evidence="5" id="KW-1185">Reference proteome</keyword>
<dbReference type="InterPro" id="IPR036148">
    <property type="entry name" value="MmgE/PrpD_sf"/>
</dbReference>
<organism evidence="4 5">
    <name type="scientific">Rhodophyticola porphyridii</name>
    <dbReference type="NCBI Taxonomy" id="1852017"/>
    <lineage>
        <taxon>Bacteria</taxon>
        <taxon>Pseudomonadati</taxon>
        <taxon>Pseudomonadota</taxon>
        <taxon>Alphaproteobacteria</taxon>
        <taxon>Rhodobacterales</taxon>
        <taxon>Roseobacteraceae</taxon>
        <taxon>Rhodophyticola</taxon>
    </lineage>
</organism>
<evidence type="ECO:0000256" key="1">
    <source>
        <dbReference type="ARBA" id="ARBA00006174"/>
    </source>
</evidence>
<dbReference type="InterPro" id="IPR042183">
    <property type="entry name" value="MmgE/PrpD_sf_1"/>
</dbReference>
<protein>
    <submittedName>
        <fullName evidence="4">MmgE/PrpD family protein</fullName>
    </submittedName>
</protein>
<proteinExistence type="inferred from homology"/>
<reference evidence="4 5" key="1">
    <citation type="submission" date="2018-10" db="EMBL/GenBank/DDBJ databases">
        <authorList>
            <person name="Jung H.S."/>
            <person name="Jeon C.O."/>
        </authorList>
    </citation>
    <scope>NUCLEOTIDE SEQUENCE [LARGE SCALE GENOMIC DNA]</scope>
    <source>
        <strain evidence="4 5">MA-7-27</strain>
    </source>
</reference>
<dbReference type="Pfam" id="PF19305">
    <property type="entry name" value="MmgE_PrpD_C"/>
    <property type="match status" value="1"/>
</dbReference>
<feature type="domain" description="MmgE/PrpD N-terminal" evidence="2">
    <location>
        <begin position="20"/>
        <end position="260"/>
    </location>
</feature>
<dbReference type="Gene3D" id="3.30.1330.120">
    <property type="entry name" value="2-methylcitrate dehydratase PrpD"/>
    <property type="match status" value="1"/>
</dbReference>
<dbReference type="EMBL" id="RCNT01000014">
    <property type="protein sequence ID" value="RMA40674.1"/>
    <property type="molecule type" value="Genomic_DNA"/>
</dbReference>
<evidence type="ECO:0000259" key="2">
    <source>
        <dbReference type="Pfam" id="PF03972"/>
    </source>
</evidence>
<dbReference type="Proteomes" id="UP000281343">
    <property type="component" value="Unassembled WGS sequence"/>
</dbReference>
<dbReference type="InterPro" id="IPR045336">
    <property type="entry name" value="MmgE_PrpD_N"/>
</dbReference>
<sequence>MNHPSHPDPTTGAKSAETVLADYIASACDAALPSAVALRTRCHLLDTLAAILSGRFLAAGAFGYRFVESMGEMRGATLLGDTRQSTLEYAAFANAMAAHADETDDSHVRGRFHPGCGVVPAALAVGEGRGATSDVLLRAIALGYDVGARSTIALGFTNPRTTNFSTHSFGTLFGAAASSGALMGLSAEQSEALLSFTVQQASGLSYWNRDPDHVEKAFDFGAKSARNGVFAALLAKAGMTAPDHPLTGPRSYLEAYAENPMPEALTDGLGSRFEVAHSTIKKWSVGSPLQSVLDAVSEVFDRTPTPSDAIAEIVVHLPSNRIHVVDDKHMPAVCAQHLVALATLRGPVSFAASHDTALMQDPEILALRQKIRLVSDEALTHAKPERQSIVAVRMANGEERRHHAKVVRGTPDDQMCAEEVAAKARDILAPLLRDGGERLITMCLEEDFSVADLSAACAISSSLERSTLTWK</sequence>
<dbReference type="InterPro" id="IPR045337">
    <property type="entry name" value="MmgE_PrpD_C"/>
</dbReference>
<dbReference type="AlphaFoldDB" id="A0A3L9XVN6"/>
<dbReference type="InterPro" id="IPR042188">
    <property type="entry name" value="MmgE/PrpD_sf_2"/>
</dbReference>
<comment type="similarity">
    <text evidence="1">Belongs to the PrpD family.</text>
</comment>